<dbReference type="AlphaFoldDB" id="A0A9P7RQL5"/>
<dbReference type="InterPro" id="IPR035992">
    <property type="entry name" value="Ricin_B-like_lectins"/>
</dbReference>
<evidence type="ECO:0000313" key="3">
    <source>
        <dbReference type="EMBL" id="KAG7087971.1"/>
    </source>
</evidence>
<gene>
    <name evidence="3" type="ORF">E1B28_012011</name>
</gene>
<feature type="domain" description="Ricin B lectin" evidence="2">
    <location>
        <begin position="166"/>
        <end position="313"/>
    </location>
</feature>
<evidence type="ECO:0000259" key="2">
    <source>
        <dbReference type="SMART" id="SM00458"/>
    </source>
</evidence>
<dbReference type="Proteomes" id="UP001049176">
    <property type="component" value="Chromosome 8"/>
</dbReference>
<dbReference type="CDD" id="cd00161">
    <property type="entry name" value="beta-trefoil_Ricin-like"/>
    <property type="match status" value="2"/>
</dbReference>
<organism evidence="3 4">
    <name type="scientific">Marasmius oreades</name>
    <name type="common">fairy-ring Marasmius</name>
    <dbReference type="NCBI Taxonomy" id="181124"/>
    <lineage>
        <taxon>Eukaryota</taxon>
        <taxon>Fungi</taxon>
        <taxon>Dikarya</taxon>
        <taxon>Basidiomycota</taxon>
        <taxon>Agaricomycotina</taxon>
        <taxon>Agaricomycetes</taxon>
        <taxon>Agaricomycetidae</taxon>
        <taxon>Agaricales</taxon>
        <taxon>Marasmiineae</taxon>
        <taxon>Marasmiaceae</taxon>
        <taxon>Marasmius</taxon>
    </lineage>
</organism>
<keyword evidence="4" id="KW-1185">Reference proteome</keyword>
<comment type="caution">
    <text evidence="3">The sequence shown here is derived from an EMBL/GenBank/DDBJ whole genome shotgun (WGS) entry which is preliminary data.</text>
</comment>
<dbReference type="SMART" id="SM00458">
    <property type="entry name" value="RICIN"/>
    <property type="match status" value="2"/>
</dbReference>
<dbReference type="Pfam" id="PF00652">
    <property type="entry name" value="Ricin_B_lectin"/>
    <property type="match status" value="2"/>
</dbReference>
<dbReference type="Gene3D" id="2.80.10.50">
    <property type="match status" value="3"/>
</dbReference>
<name>A0A9P7RQL5_9AGAR</name>
<protein>
    <recommendedName>
        <fullName evidence="2">Ricin B lectin domain-containing protein</fullName>
    </recommendedName>
</protein>
<dbReference type="OrthoDB" id="6770063at2759"/>
<dbReference type="RefSeq" id="XP_043004442.1">
    <property type="nucleotide sequence ID" value="XM_043157076.1"/>
</dbReference>
<dbReference type="EMBL" id="CM032188">
    <property type="protein sequence ID" value="KAG7087971.1"/>
    <property type="molecule type" value="Genomic_DNA"/>
</dbReference>
<sequence>MRSTYSFLTLSALVAVVSAGTQLEFTKDGFSRCIAASSKTPGAPVVIHDCSTGDASNYDWDIDAFSTDQIPQQIKLFGQDLCVDVTSGVNADGTKLQLWTCTQGNTNQLWSHTSSLGIWQWAGTNKCIDLTDGNISDGNQFQVWTCDSSNMNQQFPGRTVPDTQTVTVTLEGGPALSQPRLCLAATENTDGARVSLAPCDNVASTFPSGNITWVVPRADLAGILSTYGGTKCLDLRNGDSTNGNGLQIWSCDSSNVNQVWRVEGLIPKISPRIDRDGNKCMDIKDGNVSPGADIQIWDCDPNGTSVNQRWIPRQ</sequence>
<feature type="signal peptide" evidence="1">
    <location>
        <begin position="1"/>
        <end position="19"/>
    </location>
</feature>
<accession>A0A9P7RQL5</accession>
<dbReference type="KEGG" id="more:E1B28_012011"/>
<dbReference type="GeneID" id="66081086"/>
<evidence type="ECO:0000256" key="1">
    <source>
        <dbReference type="SAM" id="SignalP"/>
    </source>
</evidence>
<dbReference type="PROSITE" id="PS50231">
    <property type="entry name" value="RICIN_B_LECTIN"/>
    <property type="match status" value="3"/>
</dbReference>
<keyword evidence="1" id="KW-0732">Signal</keyword>
<dbReference type="SUPFAM" id="SSF50370">
    <property type="entry name" value="Ricin B-like lectins"/>
    <property type="match status" value="2"/>
</dbReference>
<evidence type="ECO:0000313" key="4">
    <source>
        <dbReference type="Proteomes" id="UP001049176"/>
    </source>
</evidence>
<reference evidence="3" key="1">
    <citation type="journal article" date="2021" name="Genome Biol. Evol.">
        <title>The assembled and annotated genome of the fairy-ring fungus Marasmius oreades.</title>
        <authorList>
            <person name="Hiltunen M."/>
            <person name="Ament-Velasquez S.L."/>
            <person name="Johannesson H."/>
        </authorList>
    </citation>
    <scope>NUCLEOTIDE SEQUENCE</scope>
    <source>
        <strain evidence="3">03SP1</strain>
    </source>
</reference>
<dbReference type="InterPro" id="IPR000772">
    <property type="entry name" value="Ricin_B_lectin"/>
</dbReference>
<proteinExistence type="predicted"/>
<feature type="chain" id="PRO_5040234887" description="Ricin B lectin domain-containing protein" evidence="1">
    <location>
        <begin position="20"/>
        <end position="314"/>
    </location>
</feature>
<feature type="domain" description="Ricin B lectin" evidence="2">
    <location>
        <begin position="19"/>
        <end position="158"/>
    </location>
</feature>